<keyword evidence="2" id="KW-1185">Reference proteome</keyword>
<comment type="caution">
    <text evidence="1">The sequence shown here is derived from an EMBL/GenBank/DDBJ whole genome shotgun (WGS) entry which is preliminary data.</text>
</comment>
<dbReference type="PANTHER" id="PTHR43591:SF10">
    <property type="entry name" value="ABC TRANSMEMBRANE TYPE-1 DOMAIN-CONTAINING PROTEIN-RELATED"/>
    <property type="match status" value="1"/>
</dbReference>
<evidence type="ECO:0000313" key="1">
    <source>
        <dbReference type="EMBL" id="KAL0638605.1"/>
    </source>
</evidence>
<dbReference type="Pfam" id="PF13489">
    <property type="entry name" value="Methyltransf_23"/>
    <property type="match status" value="1"/>
</dbReference>
<dbReference type="EMBL" id="JBBBZM010000020">
    <property type="protein sequence ID" value="KAL0638605.1"/>
    <property type="molecule type" value="Genomic_DNA"/>
</dbReference>
<evidence type="ECO:0000313" key="2">
    <source>
        <dbReference type="Proteomes" id="UP001447188"/>
    </source>
</evidence>
<dbReference type="Proteomes" id="UP001447188">
    <property type="component" value="Unassembled WGS sequence"/>
</dbReference>
<accession>A0ABR3GS26</accession>
<dbReference type="CDD" id="cd02440">
    <property type="entry name" value="AdoMet_MTases"/>
    <property type="match status" value="1"/>
</dbReference>
<dbReference type="PANTHER" id="PTHR43591">
    <property type="entry name" value="METHYLTRANSFERASE"/>
    <property type="match status" value="1"/>
</dbReference>
<proteinExistence type="predicted"/>
<dbReference type="InterPro" id="IPR029063">
    <property type="entry name" value="SAM-dependent_MTases_sf"/>
</dbReference>
<sequence>MSTPPALTSPPTGRVPPQNVFSDVDSGFGSSINGTDSNYATTIGSEVFSYVYENGRRYHSYREGIYVLPNDDREIERLDLYHHIFNVLLGGKLYVAPLGANVKRILDIGTGTGSWAIDMAEVPPNCKFEVDDVESDWMSPKNYYDFIHARSLSGAFQNWELLLKRCFDHTTPGGYFEFHDYDAELKSATGFILTPANSDLANWWSLVTDAASKSGRSFKVATSMKERMEKAGFVDVTQRIEMWPLGSWPKDPRMKEIGRWGKVGLSESLHAFASALLTRVLGWEDEDIKKLCAKALKEMDNTDQQYHCHAYFISGRKPDLEEE</sequence>
<evidence type="ECO:0008006" key="3">
    <source>
        <dbReference type="Google" id="ProtNLM"/>
    </source>
</evidence>
<dbReference type="SUPFAM" id="SSF53335">
    <property type="entry name" value="S-adenosyl-L-methionine-dependent methyltransferases"/>
    <property type="match status" value="1"/>
</dbReference>
<protein>
    <recommendedName>
        <fullName evidence="3">S-adenosyl-L-methionine-dependent methyltransferase</fullName>
    </recommendedName>
</protein>
<organism evidence="1 2">
    <name type="scientific">Discina gigas</name>
    <dbReference type="NCBI Taxonomy" id="1032678"/>
    <lineage>
        <taxon>Eukaryota</taxon>
        <taxon>Fungi</taxon>
        <taxon>Dikarya</taxon>
        <taxon>Ascomycota</taxon>
        <taxon>Pezizomycotina</taxon>
        <taxon>Pezizomycetes</taxon>
        <taxon>Pezizales</taxon>
        <taxon>Discinaceae</taxon>
        <taxon>Discina</taxon>
    </lineage>
</organism>
<reference evidence="1 2" key="1">
    <citation type="submission" date="2024-02" db="EMBL/GenBank/DDBJ databases">
        <title>Discinaceae phylogenomics.</title>
        <authorList>
            <person name="Dirks A.C."/>
            <person name="James T.Y."/>
        </authorList>
    </citation>
    <scope>NUCLEOTIDE SEQUENCE [LARGE SCALE GENOMIC DNA]</scope>
    <source>
        <strain evidence="1 2">ACD0624</strain>
    </source>
</reference>
<gene>
    <name evidence="1" type="ORF">Q9L58_002331</name>
</gene>
<name>A0ABR3GS26_9PEZI</name>
<dbReference type="Gene3D" id="3.40.50.150">
    <property type="entry name" value="Vaccinia Virus protein VP39"/>
    <property type="match status" value="1"/>
</dbReference>